<dbReference type="Pfam" id="PF13385">
    <property type="entry name" value="Laminin_G_3"/>
    <property type="match status" value="1"/>
</dbReference>
<name>A0A1I7FMV8_9BACT</name>
<dbReference type="InterPro" id="IPR026341">
    <property type="entry name" value="T9SS_type_B"/>
</dbReference>
<dbReference type="NCBIfam" id="TIGR04131">
    <property type="entry name" value="Bac_Flav_CTERM"/>
    <property type="match status" value="1"/>
</dbReference>
<evidence type="ECO:0000313" key="2">
    <source>
        <dbReference type="Proteomes" id="UP000182491"/>
    </source>
</evidence>
<accession>A0A1I7FMV8</accession>
<gene>
    <name evidence="1" type="ORF">SAMN04487941_0329</name>
</gene>
<evidence type="ECO:0000313" key="1">
    <source>
        <dbReference type="EMBL" id="SFU37485.1"/>
    </source>
</evidence>
<reference evidence="2" key="1">
    <citation type="submission" date="2016-10" db="EMBL/GenBank/DDBJ databases">
        <authorList>
            <person name="Varghese N."/>
        </authorList>
    </citation>
    <scope>NUCLEOTIDE SEQUENCE [LARGE SCALE GENOMIC DNA]</scope>
    <source>
        <strain evidence="2">DSM 18820</strain>
    </source>
</reference>
<dbReference type="Pfam" id="PF13585">
    <property type="entry name" value="CHU_C"/>
    <property type="match status" value="1"/>
</dbReference>
<keyword evidence="2" id="KW-1185">Reference proteome</keyword>
<protein>
    <submittedName>
        <fullName evidence="1">Gliding motility-associated C-terminal domain-containing protein</fullName>
    </submittedName>
</protein>
<dbReference type="Gene3D" id="2.60.120.200">
    <property type="match status" value="1"/>
</dbReference>
<dbReference type="InterPro" id="IPR013320">
    <property type="entry name" value="ConA-like_dom_sf"/>
</dbReference>
<sequence>MKYQWVAGKYDRYGAQRGYHLIIKDGKAAFAGRDGSGDYRNSGYSAANVSDGNWHHLAGVCDGRTWTIYVDGILQNSITTNYSQTSLTNTAPLAVGKYFLYDDEYYEGQIDEVRIWKKALTRDEIRQQMCSKLSSFPADLVAYFNFDASGTATVKDLSSQRLDGTLQQLNPTVAWVTSGAPIGDKSVYRYTDGRASQWDASFEMVTDRANFSVINVDPGVDGFHLYSIQSPPASTNGIGDAREVQEYYGLFKAGAPSKKYKVYFKQYGMDCGGLLYRRQDNTKTNWGQVADTTASLVMLYNTSANYGEYAGTGKAAPAVAISGPESMCAGTTANLSVQQNTGETVRWSTGESSANITVTTEGTYWVEVTTASGCTVRDEITIALTKEPTFSFPTEVPICNNEAAVLDATTEGATYRWSNGQTSPSIAVTAPGTYAVTISLNGCSYTRDIVASDDECPVIPNIITPNGDGKNDSFVLHGVAPNSMELAVFNRWGKVVYQSDKYSNEWGATGMAAGTYYYQLKSSRSGRVYKGWVEVVK</sequence>
<organism evidence="1 2">
    <name type="scientific">Pontibacter akesuensis</name>
    <dbReference type="NCBI Taxonomy" id="388950"/>
    <lineage>
        <taxon>Bacteria</taxon>
        <taxon>Pseudomonadati</taxon>
        <taxon>Bacteroidota</taxon>
        <taxon>Cytophagia</taxon>
        <taxon>Cytophagales</taxon>
        <taxon>Hymenobacteraceae</taxon>
        <taxon>Pontibacter</taxon>
    </lineage>
</organism>
<dbReference type="EMBL" id="FPCA01000001">
    <property type="protein sequence ID" value="SFU37485.1"/>
    <property type="molecule type" value="Genomic_DNA"/>
</dbReference>
<dbReference type="GO" id="GO:0004553">
    <property type="term" value="F:hydrolase activity, hydrolyzing O-glycosyl compounds"/>
    <property type="evidence" value="ECO:0007669"/>
    <property type="project" value="UniProtKB-ARBA"/>
</dbReference>
<dbReference type="SUPFAM" id="SSF49899">
    <property type="entry name" value="Concanavalin A-like lectins/glucanases"/>
    <property type="match status" value="1"/>
</dbReference>
<dbReference type="Proteomes" id="UP000182491">
    <property type="component" value="Unassembled WGS sequence"/>
</dbReference>
<dbReference type="AlphaFoldDB" id="A0A1I7FMV8"/>
<proteinExistence type="predicted"/>
<dbReference type="GO" id="GO:0005975">
    <property type="term" value="P:carbohydrate metabolic process"/>
    <property type="evidence" value="ECO:0007669"/>
    <property type="project" value="UniProtKB-ARBA"/>
</dbReference>
<dbReference type="STRING" id="388950.GCA_001611675_03464"/>